<organism evidence="1 2">
    <name type="scientific">Crossiella cryophila</name>
    <dbReference type="NCBI Taxonomy" id="43355"/>
    <lineage>
        <taxon>Bacteria</taxon>
        <taxon>Bacillati</taxon>
        <taxon>Actinomycetota</taxon>
        <taxon>Actinomycetes</taxon>
        <taxon>Pseudonocardiales</taxon>
        <taxon>Pseudonocardiaceae</taxon>
        <taxon>Crossiella</taxon>
    </lineage>
</organism>
<keyword evidence="2" id="KW-1185">Reference proteome</keyword>
<reference evidence="1 2" key="1">
    <citation type="submission" date="2020-08" db="EMBL/GenBank/DDBJ databases">
        <title>Sequencing the genomes of 1000 actinobacteria strains.</title>
        <authorList>
            <person name="Klenk H.-P."/>
        </authorList>
    </citation>
    <scope>NUCLEOTIDE SEQUENCE [LARGE SCALE GENOMIC DNA]</scope>
    <source>
        <strain evidence="1 2">DSM 44230</strain>
    </source>
</reference>
<sequence length="327" mass="37015">MPSKFMMIMRVLRDIGISTDAGQPDPDFKAAEHDLYKGDLEVAWKLAAATQGDNELRADRIGKISKILVRNVDELGKIAAANPDDADLQLLLGATRIQHAWKVRTGATADQVSREQFEQFWFILGGAYDPLMHAAELRPADPVPWDKLQWRGLGLQVSRDEMDEVWQELTDRDPFHYGAHYSRVQVLCEKWQGSDREVLEFTNEVAQSAPPGEPLSALTVAAHLEVMMGNDAEPLDYFGRPHISAQLVRISDNWLAGLRPHHRNIEAHHLLGVGLYLAGERERARDHLSRVSARSVTDGLPWSYIGYRYDKLDYRTIRKSLGLKMKD</sequence>
<gene>
    <name evidence="1" type="ORF">HNR67_006546</name>
</gene>
<dbReference type="AlphaFoldDB" id="A0A7W7CFU9"/>
<dbReference type="Proteomes" id="UP000533598">
    <property type="component" value="Unassembled WGS sequence"/>
</dbReference>
<evidence type="ECO:0008006" key="3">
    <source>
        <dbReference type="Google" id="ProtNLM"/>
    </source>
</evidence>
<protein>
    <recommendedName>
        <fullName evidence="3">DUF4034 domain-containing protein</fullName>
    </recommendedName>
</protein>
<proteinExistence type="predicted"/>
<dbReference type="EMBL" id="JACHMH010000001">
    <property type="protein sequence ID" value="MBB4680428.1"/>
    <property type="molecule type" value="Genomic_DNA"/>
</dbReference>
<dbReference type="RefSeq" id="WP_185006224.1">
    <property type="nucleotide sequence ID" value="NZ_BAAAUI010000005.1"/>
</dbReference>
<evidence type="ECO:0000313" key="1">
    <source>
        <dbReference type="EMBL" id="MBB4680428.1"/>
    </source>
</evidence>
<accession>A0A7W7CFU9</accession>
<comment type="caution">
    <text evidence="1">The sequence shown here is derived from an EMBL/GenBank/DDBJ whole genome shotgun (WGS) entry which is preliminary data.</text>
</comment>
<evidence type="ECO:0000313" key="2">
    <source>
        <dbReference type="Proteomes" id="UP000533598"/>
    </source>
</evidence>
<name>A0A7W7CFU9_9PSEU</name>